<gene>
    <name evidence="1" type="ORF">KIL84_014804</name>
</gene>
<organism evidence="1 2">
    <name type="scientific">Mauremys mutica</name>
    <name type="common">yellowpond turtle</name>
    <dbReference type="NCBI Taxonomy" id="74926"/>
    <lineage>
        <taxon>Eukaryota</taxon>
        <taxon>Metazoa</taxon>
        <taxon>Chordata</taxon>
        <taxon>Craniata</taxon>
        <taxon>Vertebrata</taxon>
        <taxon>Euteleostomi</taxon>
        <taxon>Archelosauria</taxon>
        <taxon>Testudinata</taxon>
        <taxon>Testudines</taxon>
        <taxon>Cryptodira</taxon>
        <taxon>Durocryptodira</taxon>
        <taxon>Testudinoidea</taxon>
        <taxon>Geoemydidae</taxon>
        <taxon>Geoemydinae</taxon>
        <taxon>Mauremys</taxon>
    </lineage>
</organism>
<name>A0A9D3XQE2_9SAUR</name>
<evidence type="ECO:0000313" key="2">
    <source>
        <dbReference type="Proteomes" id="UP000827986"/>
    </source>
</evidence>
<proteinExistence type="predicted"/>
<sequence length="155" mass="17475">MCQLLLPCAVHVEQPCFPVPNPSATPASSIQTTSPTWYLCIGNLNGNPFQIKPIPSCTWREREQAPAQDHQFVWDSPTWDQLCQRSIRKRLQIFLLLSPLPSPIPQRNWMEKCCTSSVLCGDPAELLSLQGTEEAEALSPWLYCTDQESHTNVHS</sequence>
<reference evidence="1" key="1">
    <citation type="submission" date="2021-09" db="EMBL/GenBank/DDBJ databases">
        <title>The genome of Mauremys mutica provides insights into the evolution of semi-aquatic lifestyle.</title>
        <authorList>
            <person name="Gong S."/>
            <person name="Gao Y."/>
        </authorList>
    </citation>
    <scope>NUCLEOTIDE SEQUENCE</scope>
    <source>
        <strain evidence="1">MM-2020</strain>
        <tissue evidence="1">Muscle</tissue>
    </source>
</reference>
<evidence type="ECO:0000313" key="1">
    <source>
        <dbReference type="EMBL" id="KAH1184188.1"/>
    </source>
</evidence>
<accession>A0A9D3XQE2</accession>
<dbReference type="AlphaFoldDB" id="A0A9D3XQE2"/>
<keyword evidence="2" id="KW-1185">Reference proteome</keyword>
<dbReference type="EMBL" id="JAHDVG010000465">
    <property type="protein sequence ID" value="KAH1184188.1"/>
    <property type="molecule type" value="Genomic_DNA"/>
</dbReference>
<protein>
    <submittedName>
        <fullName evidence="1">Uncharacterized protein</fullName>
    </submittedName>
</protein>
<dbReference type="Proteomes" id="UP000827986">
    <property type="component" value="Unassembled WGS sequence"/>
</dbReference>
<comment type="caution">
    <text evidence="1">The sequence shown here is derived from an EMBL/GenBank/DDBJ whole genome shotgun (WGS) entry which is preliminary data.</text>
</comment>